<comment type="caution">
    <text evidence="1">The sequence shown here is derived from an EMBL/GenBank/DDBJ whole genome shotgun (WGS) entry which is preliminary data.</text>
</comment>
<evidence type="ECO:0000313" key="2">
    <source>
        <dbReference type="Proteomes" id="UP000828390"/>
    </source>
</evidence>
<reference evidence="1" key="2">
    <citation type="submission" date="2020-11" db="EMBL/GenBank/DDBJ databases">
        <authorList>
            <person name="McCartney M.A."/>
            <person name="Auch B."/>
            <person name="Kono T."/>
            <person name="Mallez S."/>
            <person name="Becker A."/>
            <person name="Gohl D.M."/>
            <person name="Silverstein K.A.T."/>
            <person name="Koren S."/>
            <person name="Bechman K.B."/>
            <person name="Herman A."/>
            <person name="Abrahante J.E."/>
            <person name="Garbe J."/>
        </authorList>
    </citation>
    <scope>NUCLEOTIDE SEQUENCE</scope>
    <source>
        <strain evidence="1">Duluth1</strain>
        <tissue evidence="1">Whole animal</tissue>
    </source>
</reference>
<gene>
    <name evidence="1" type="ORF">DPMN_168328</name>
</gene>
<dbReference type="EMBL" id="JAIWYP010000008">
    <property type="protein sequence ID" value="KAH3790133.1"/>
    <property type="molecule type" value="Genomic_DNA"/>
</dbReference>
<name>A0A9D4F1R1_DREPO</name>
<evidence type="ECO:0000313" key="1">
    <source>
        <dbReference type="EMBL" id="KAH3790133.1"/>
    </source>
</evidence>
<accession>A0A9D4F1R1</accession>
<organism evidence="1 2">
    <name type="scientific">Dreissena polymorpha</name>
    <name type="common">Zebra mussel</name>
    <name type="synonym">Mytilus polymorpha</name>
    <dbReference type="NCBI Taxonomy" id="45954"/>
    <lineage>
        <taxon>Eukaryota</taxon>
        <taxon>Metazoa</taxon>
        <taxon>Spiralia</taxon>
        <taxon>Lophotrochozoa</taxon>
        <taxon>Mollusca</taxon>
        <taxon>Bivalvia</taxon>
        <taxon>Autobranchia</taxon>
        <taxon>Heteroconchia</taxon>
        <taxon>Euheterodonta</taxon>
        <taxon>Imparidentia</taxon>
        <taxon>Neoheterodontei</taxon>
        <taxon>Myida</taxon>
        <taxon>Dreissenoidea</taxon>
        <taxon>Dreissenidae</taxon>
        <taxon>Dreissena</taxon>
    </lineage>
</organism>
<protein>
    <submittedName>
        <fullName evidence="1">Uncharacterized protein</fullName>
    </submittedName>
</protein>
<proteinExistence type="predicted"/>
<dbReference type="AlphaFoldDB" id="A0A9D4F1R1"/>
<keyword evidence="2" id="KW-1185">Reference proteome</keyword>
<dbReference type="Proteomes" id="UP000828390">
    <property type="component" value="Unassembled WGS sequence"/>
</dbReference>
<sequence>MPVYRDVLRVTALRSQKDASTQRCNKGLCYGTTEGSQYTGLYQEPLHWYH</sequence>
<reference evidence="1" key="1">
    <citation type="journal article" date="2019" name="bioRxiv">
        <title>The Genome of the Zebra Mussel, Dreissena polymorpha: A Resource for Invasive Species Research.</title>
        <authorList>
            <person name="McCartney M.A."/>
            <person name="Auch B."/>
            <person name="Kono T."/>
            <person name="Mallez S."/>
            <person name="Zhang Y."/>
            <person name="Obille A."/>
            <person name="Becker A."/>
            <person name="Abrahante J.E."/>
            <person name="Garbe J."/>
            <person name="Badalamenti J.P."/>
            <person name="Herman A."/>
            <person name="Mangelson H."/>
            <person name="Liachko I."/>
            <person name="Sullivan S."/>
            <person name="Sone E.D."/>
            <person name="Koren S."/>
            <person name="Silverstein K.A.T."/>
            <person name="Beckman K.B."/>
            <person name="Gohl D.M."/>
        </authorList>
    </citation>
    <scope>NUCLEOTIDE SEQUENCE</scope>
    <source>
        <strain evidence="1">Duluth1</strain>
        <tissue evidence="1">Whole animal</tissue>
    </source>
</reference>